<gene>
    <name evidence="1" type="ORF">NQ317_006311</name>
</gene>
<accession>A0ABQ9JCN0</accession>
<sequence length="189" mass="22118">MDFLICKHKVSEFYKPMSILVRLASHMINLLLYQHIICQGVSMLTKLSSLESITYPKIVFKFGQVTVLYCGVHEFSKYLTLILIVDVHYKLKFQIFKRSKHRKSKLITDDFNRPKRPERKVGNNVANCRQRCFVVIAPHQCSSTKKTRDVQKKGQEDTKTSTDNSARTSYLWLRIRRLQIEASGNSFVW</sequence>
<evidence type="ECO:0000313" key="2">
    <source>
        <dbReference type="Proteomes" id="UP001162164"/>
    </source>
</evidence>
<evidence type="ECO:0000313" key="1">
    <source>
        <dbReference type="EMBL" id="KAJ8975705.1"/>
    </source>
</evidence>
<reference evidence="1" key="1">
    <citation type="journal article" date="2023" name="Insect Mol. Biol.">
        <title>Genome sequencing provides insights into the evolution of gene families encoding plant cell wall-degrading enzymes in longhorned beetles.</title>
        <authorList>
            <person name="Shin N.R."/>
            <person name="Okamura Y."/>
            <person name="Kirsch R."/>
            <person name="Pauchet Y."/>
        </authorList>
    </citation>
    <scope>NUCLEOTIDE SEQUENCE</scope>
    <source>
        <strain evidence="1">MMC_N1</strain>
    </source>
</reference>
<name>A0ABQ9JCN0_9CUCU</name>
<keyword evidence="2" id="KW-1185">Reference proteome</keyword>
<organism evidence="1 2">
    <name type="scientific">Molorchus minor</name>
    <dbReference type="NCBI Taxonomy" id="1323400"/>
    <lineage>
        <taxon>Eukaryota</taxon>
        <taxon>Metazoa</taxon>
        <taxon>Ecdysozoa</taxon>
        <taxon>Arthropoda</taxon>
        <taxon>Hexapoda</taxon>
        <taxon>Insecta</taxon>
        <taxon>Pterygota</taxon>
        <taxon>Neoptera</taxon>
        <taxon>Endopterygota</taxon>
        <taxon>Coleoptera</taxon>
        <taxon>Polyphaga</taxon>
        <taxon>Cucujiformia</taxon>
        <taxon>Chrysomeloidea</taxon>
        <taxon>Cerambycidae</taxon>
        <taxon>Lamiinae</taxon>
        <taxon>Monochamini</taxon>
        <taxon>Molorchus</taxon>
    </lineage>
</organism>
<proteinExistence type="predicted"/>
<comment type="caution">
    <text evidence="1">The sequence shown here is derived from an EMBL/GenBank/DDBJ whole genome shotgun (WGS) entry which is preliminary data.</text>
</comment>
<protein>
    <submittedName>
        <fullName evidence="1">Uncharacterized protein</fullName>
    </submittedName>
</protein>
<dbReference type="EMBL" id="JAPWTJ010000777">
    <property type="protein sequence ID" value="KAJ8975705.1"/>
    <property type="molecule type" value="Genomic_DNA"/>
</dbReference>
<dbReference type="Proteomes" id="UP001162164">
    <property type="component" value="Unassembled WGS sequence"/>
</dbReference>